<keyword evidence="4" id="KW-0153">Cholesterol metabolism</keyword>
<evidence type="ECO:0000256" key="17">
    <source>
        <dbReference type="ARBA" id="ARBA00042688"/>
    </source>
</evidence>
<proteinExistence type="inferred from homology"/>
<evidence type="ECO:0000256" key="11">
    <source>
        <dbReference type="ARBA" id="ARBA00023011"/>
    </source>
</evidence>
<keyword evidence="10" id="KW-0560">Oxidoreductase</keyword>
<dbReference type="PANTHER" id="PTHR21257">
    <property type="entry name" value="DELTA(14)-STEROL REDUCTASE"/>
    <property type="match status" value="1"/>
</dbReference>
<comment type="catalytic activity">
    <reaction evidence="19">
        <text>7-dehydrodesmosterol + NADPH + H(+) = desmosterol + NADP(+)</text>
        <dbReference type="Rhea" id="RHEA:46740"/>
        <dbReference type="ChEBI" id="CHEBI:15378"/>
        <dbReference type="ChEBI" id="CHEBI:17737"/>
        <dbReference type="ChEBI" id="CHEBI:27910"/>
        <dbReference type="ChEBI" id="CHEBI:57783"/>
        <dbReference type="ChEBI" id="CHEBI:58349"/>
    </reaction>
    <physiologicalReaction direction="left-to-right" evidence="19">
        <dbReference type="Rhea" id="RHEA:46741"/>
    </physiologicalReaction>
</comment>
<dbReference type="InterPro" id="IPR001171">
    <property type="entry name" value="ERG24_DHCR-like"/>
</dbReference>
<evidence type="ECO:0000256" key="4">
    <source>
        <dbReference type="ARBA" id="ARBA00022548"/>
    </source>
</evidence>
<evidence type="ECO:0000313" key="21">
    <source>
        <dbReference type="EnsemblMetazoa" id="CJA33238.1"/>
    </source>
</evidence>
<evidence type="ECO:0000256" key="20">
    <source>
        <dbReference type="SAM" id="Phobius"/>
    </source>
</evidence>
<keyword evidence="13 20" id="KW-0472">Membrane</keyword>
<keyword evidence="6" id="KW-0152">Cholesterol biosynthesis</keyword>
<feature type="transmembrane region" description="Helical" evidence="20">
    <location>
        <begin position="190"/>
        <end position="209"/>
    </location>
</feature>
<name>A0A8R1IMF0_CAEJA</name>
<dbReference type="GO" id="GO:0005789">
    <property type="term" value="C:endoplasmic reticulum membrane"/>
    <property type="evidence" value="ECO:0007669"/>
    <property type="project" value="TreeGrafter"/>
</dbReference>
<dbReference type="GO" id="GO:0016132">
    <property type="term" value="P:brassinosteroid biosynthetic process"/>
    <property type="evidence" value="ECO:0007669"/>
    <property type="project" value="TreeGrafter"/>
</dbReference>
<reference evidence="21" key="2">
    <citation type="submission" date="2022-06" db="UniProtKB">
        <authorList>
            <consortium name="EnsemblMetazoa"/>
        </authorList>
    </citation>
    <scope>IDENTIFICATION</scope>
    <source>
        <strain evidence="21">DF5081</strain>
    </source>
</reference>
<evidence type="ECO:0000256" key="12">
    <source>
        <dbReference type="ARBA" id="ARBA00023098"/>
    </source>
</evidence>
<evidence type="ECO:0000313" key="22">
    <source>
        <dbReference type="Proteomes" id="UP000005237"/>
    </source>
</evidence>
<feature type="transmembrane region" description="Helical" evidence="20">
    <location>
        <begin position="165"/>
        <end position="183"/>
    </location>
</feature>
<reference evidence="22" key="1">
    <citation type="submission" date="2010-08" db="EMBL/GenBank/DDBJ databases">
        <authorList>
            <consortium name="Caenorhabditis japonica Sequencing Consortium"/>
            <person name="Wilson R.K."/>
        </authorList>
    </citation>
    <scope>NUCLEOTIDE SEQUENCE [LARGE SCALE GENOMIC DNA]</scope>
    <source>
        <strain evidence="22">DF5081</strain>
    </source>
</reference>
<dbReference type="EC" id="1.3.1.21" evidence="16"/>
<keyword evidence="5 20" id="KW-0812">Transmembrane</keyword>
<keyword evidence="7" id="KW-0521">NADP</keyword>
<keyword evidence="12" id="KW-0443">Lipid metabolism</keyword>
<evidence type="ECO:0000256" key="9">
    <source>
        <dbReference type="ARBA" id="ARBA00022989"/>
    </source>
</evidence>
<evidence type="ECO:0000256" key="15">
    <source>
        <dbReference type="ARBA" id="ARBA00023221"/>
    </source>
</evidence>
<evidence type="ECO:0000256" key="5">
    <source>
        <dbReference type="ARBA" id="ARBA00022692"/>
    </source>
</evidence>
<dbReference type="Pfam" id="PF01222">
    <property type="entry name" value="ERG4_ERG24"/>
    <property type="match status" value="1"/>
</dbReference>
<comment type="similarity">
    <text evidence="2">Belongs to the ERG4/ERG24 family.</text>
</comment>
<comment type="subcellular location">
    <subcellularLocation>
        <location evidence="1">Membrane</location>
        <topology evidence="1">Multi-pass membrane protein</topology>
    </subcellularLocation>
</comment>
<feature type="transmembrane region" description="Helical" evidence="20">
    <location>
        <begin position="45"/>
        <end position="66"/>
    </location>
</feature>
<feature type="transmembrane region" description="Helical" evidence="20">
    <location>
        <begin position="12"/>
        <end position="33"/>
    </location>
</feature>
<keyword evidence="14" id="KW-1207">Sterol metabolism</keyword>
<dbReference type="EnsemblMetazoa" id="CJA33238.1">
    <property type="protein sequence ID" value="CJA33238.1"/>
    <property type="gene ID" value="WBGene00209085"/>
</dbReference>
<comment type="catalytic activity">
    <reaction evidence="18">
        <text>cholesterol + NADP(+) = 7-dehydrocholesterol + NADPH + H(+)</text>
        <dbReference type="Rhea" id="RHEA:23984"/>
        <dbReference type="ChEBI" id="CHEBI:15378"/>
        <dbReference type="ChEBI" id="CHEBI:16113"/>
        <dbReference type="ChEBI" id="CHEBI:17759"/>
        <dbReference type="ChEBI" id="CHEBI:57783"/>
        <dbReference type="ChEBI" id="CHEBI:58349"/>
        <dbReference type="EC" id="1.3.1.21"/>
    </reaction>
    <physiologicalReaction direction="right-to-left" evidence="18">
        <dbReference type="Rhea" id="RHEA:23986"/>
    </physiologicalReaction>
</comment>
<evidence type="ECO:0000256" key="16">
    <source>
        <dbReference type="ARBA" id="ARBA00038851"/>
    </source>
</evidence>
<sequence length="211" mass="23754">MSSAGDQLREINSFFSCVLTCLLYVLGATVGFYRGDLIYTHFNSIVAIFALFSVLTMAFLIFSYHLGTGNSVTTINEIWFGVETHPKILDIDLKSFIKTRFTMVIWPLYIISALYFQKIAYGKVSNSLLCLSLTQILYISHFHWSEDLYLNSLDSKRSSCGFYRLWADFVLAPVIYTAPITVISHYHLGTVGLISNCIFSTIAVASIIFTA</sequence>
<accession>A0A8R1IMF0</accession>
<evidence type="ECO:0000256" key="8">
    <source>
        <dbReference type="ARBA" id="ARBA00022955"/>
    </source>
</evidence>
<dbReference type="PANTHER" id="PTHR21257:SF38">
    <property type="entry name" value="7-DEHYDROCHOLESTEROL REDUCTASE"/>
    <property type="match status" value="1"/>
</dbReference>
<evidence type="ECO:0000256" key="10">
    <source>
        <dbReference type="ARBA" id="ARBA00023002"/>
    </source>
</evidence>
<protein>
    <recommendedName>
        <fullName evidence="16">7-dehydrocholesterol reductase</fullName>
        <ecNumber evidence="16">1.3.1.21</ecNumber>
    </recommendedName>
    <alternativeName>
        <fullName evidence="17">Sterol Delta(7)-reductase</fullName>
    </alternativeName>
</protein>
<dbReference type="Proteomes" id="UP000005237">
    <property type="component" value="Unassembled WGS sequence"/>
</dbReference>
<dbReference type="GO" id="GO:0047598">
    <property type="term" value="F:7-dehydrocholesterol reductase activity"/>
    <property type="evidence" value="ECO:0007669"/>
    <property type="project" value="UniProtKB-EC"/>
</dbReference>
<dbReference type="AlphaFoldDB" id="A0A8R1IMF0"/>
<organism evidence="21 22">
    <name type="scientific">Caenorhabditis japonica</name>
    <dbReference type="NCBI Taxonomy" id="281687"/>
    <lineage>
        <taxon>Eukaryota</taxon>
        <taxon>Metazoa</taxon>
        <taxon>Ecdysozoa</taxon>
        <taxon>Nematoda</taxon>
        <taxon>Chromadorea</taxon>
        <taxon>Rhabditida</taxon>
        <taxon>Rhabditina</taxon>
        <taxon>Rhabditomorpha</taxon>
        <taxon>Rhabditoidea</taxon>
        <taxon>Rhabditidae</taxon>
        <taxon>Peloderinae</taxon>
        <taxon>Caenorhabditis</taxon>
    </lineage>
</organism>
<evidence type="ECO:0000256" key="3">
    <source>
        <dbReference type="ARBA" id="ARBA00022516"/>
    </source>
</evidence>
<keyword evidence="22" id="KW-1185">Reference proteome</keyword>
<dbReference type="GO" id="GO:0006695">
    <property type="term" value="P:cholesterol biosynthetic process"/>
    <property type="evidence" value="ECO:0007669"/>
    <property type="project" value="UniProtKB-KW"/>
</dbReference>
<keyword evidence="15" id="KW-0753">Steroid metabolism</keyword>
<evidence type="ECO:0000256" key="7">
    <source>
        <dbReference type="ARBA" id="ARBA00022857"/>
    </source>
</evidence>
<keyword evidence="3" id="KW-0444">Lipid biosynthesis</keyword>
<evidence type="ECO:0000256" key="19">
    <source>
        <dbReference type="ARBA" id="ARBA00047826"/>
    </source>
</evidence>
<evidence type="ECO:0000256" key="6">
    <source>
        <dbReference type="ARBA" id="ARBA00022778"/>
    </source>
</evidence>
<keyword evidence="8" id="KW-0752">Steroid biosynthesis</keyword>
<keyword evidence="11" id="KW-0756">Sterol biosynthesis</keyword>
<evidence type="ECO:0000256" key="13">
    <source>
        <dbReference type="ARBA" id="ARBA00023136"/>
    </source>
</evidence>
<evidence type="ECO:0000256" key="2">
    <source>
        <dbReference type="ARBA" id="ARBA00005402"/>
    </source>
</evidence>
<evidence type="ECO:0000256" key="18">
    <source>
        <dbReference type="ARBA" id="ARBA00047795"/>
    </source>
</evidence>
<evidence type="ECO:0000256" key="1">
    <source>
        <dbReference type="ARBA" id="ARBA00004141"/>
    </source>
</evidence>
<evidence type="ECO:0000256" key="14">
    <source>
        <dbReference type="ARBA" id="ARBA00023166"/>
    </source>
</evidence>
<keyword evidence="9 20" id="KW-1133">Transmembrane helix</keyword>